<dbReference type="GO" id="GO:0015288">
    <property type="term" value="F:porin activity"/>
    <property type="evidence" value="ECO:0007669"/>
    <property type="project" value="TreeGrafter"/>
</dbReference>
<reference evidence="7" key="1">
    <citation type="submission" date="2018-05" db="EMBL/GenBank/DDBJ databases">
        <authorList>
            <person name="Lanie J.A."/>
            <person name="Ng W.-L."/>
            <person name="Kazmierczak K.M."/>
            <person name="Andrzejewski T.M."/>
            <person name="Davidsen T.M."/>
            <person name="Wayne K.J."/>
            <person name="Tettelin H."/>
            <person name="Glass J.I."/>
            <person name="Rusch D."/>
            <person name="Podicherti R."/>
            <person name="Tsui H.-C.T."/>
            <person name="Winkler M.E."/>
        </authorList>
    </citation>
    <scope>NUCLEOTIDE SEQUENCE</scope>
</reference>
<evidence type="ECO:0000256" key="2">
    <source>
        <dbReference type="ARBA" id="ARBA00022448"/>
    </source>
</evidence>
<keyword evidence="2" id="KW-0813">Transport</keyword>
<keyword evidence="6" id="KW-0998">Cell outer membrane</keyword>
<dbReference type="GO" id="GO:0009279">
    <property type="term" value="C:cell outer membrane"/>
    <property type="evidence" value="ECO:0007669"/>
    <property type="project" value="UniProtKB-SubCell"/>
</dbReference>
<dbReference type="GO" id="GO:1990281">
    <property type="term" value="C:efflux pump complex"/>
    <property type="evidence" value="ECO:0007669"/>
    <property type="project" value="TreeGrafter"/>
</dbReference>
<dbReference type="SUPFAM" id="SSF56954">
    <property type="entry name" value="Outer membrane efflux proteins (OEP)"/>
    <property type="match status" value="1"/>
</dbReference>
<keyword evidence="3" id="KW-1134">Transmembrane beta strand</keyword>
<sequence length="430" mass="49536">MSKKNQYLSLIFFSILLSFPIKVLSSINDNIESLNTLSFNSIEYDEKFLDEELYSEFLREYIFSQPEFAYATAIQNEKSLLLRGARRERFPTLSGRVVNDEILDRKIDDYSSLRKRQDDSFDVVAEINQPLYLGGRINSQIRFAEHEAKGANIDKKLTTSQLVLEANETFLYAMIYYHLHKYSLELLEGLEPYREKMGSRVQSGAIDPVEHAVFLARLNKFQSTIFTLEARSKTSIANFENTFRISFEFLGFPKIGISMDNEISKNDSFGLLFKESQYFASLENVNVTKSDYMPKLGVQARYTKYDIDQSSNESDIRGGIYLSFPIFDFGRGRAKINASKARARSAQVEIDIEKKNNDVKENELITIIESSYKANEKLKDVFQDTKKQRTIIRDRILLSGFSPITLIEASENELIQLQILLESEYKLLAS</sequence>
<dbReference type="Gene3D" id="1.20.1600.10">
    <property type="entry name" value="Outer membrane efflux proteins (OEP)"/>
    <property type="match status" value="1"/>
</dbReference>
<dbReference type="InterPro" id="IPR003423">
    <property type="entry name" value="OMP_efflux"/>
</dbReference>
<dbReference type="EMBL" id="UINC01075581">
    <property type="protein sequence ID" value="SVC13905.1"/>
    <property type="molecule type" value="Genomic_DNA"/>
</dbReference>
<dbReference type="PANTHER" id="PTHR30026">
    <property type="entry name" value="OUTER MEMBRANE PROTEIN TOLC"/>
    <property type="match status" value="1"/>
</dbReference>
<evidence type="ECO:0000256" key="6">
    <source>
        <dbReference type="ARBA" id="ARBA00023237"/>
    </source>
</evidence>
<proteinExistence type="predicted"/>
<evidence type="ECO:0000256" key="1">
    <source>
        <dbReference type="ARBA" id="ARBA00004442"/>
    </source>
</evidence>
<dbReference type="InterPro" id="IPR051906">
    <property type="entry name" value="TolC-like"/>
</dbReference>
<keyword evidence="4" id="KW-0812">Transmembrane</keyword>
<gene>
    <name evidence="7" type="ORF">METZ01_LOCUS266759</name>
</gene>
<name>A0A382JQF6_9ZZZZ</name>
<accession>A0A382JQF6</accession>
<feature type="non-terminal residue" evidence="7">
    <location>
        <position position="430"/>
    </location>
</feature>
<evidence type="ECO:0000256" key="3">
    <source>
        <dbReference type="ARBA" id="ARBA00022452"/>
    </source>
</evidence>
<organism evidence="7">
    <name type="scientific">marine metagenome</name>
    <dbReference type="NCBI Taxonomy" id="408172"/>
    <lineage>
        <taxon>unclassified sequences</taxon>
        <taxon>metagenomes</taxon>
        <taxon>ecological metagenomes</taxon>
    </lineage>
</organism>
<evidence type="ECO:0008006" key="8">
    <source>
        <dbReference type="Google" id="ProtNLM"/>
    </source>
</evidence>
<comment type="subcellular location">
    <subcellularLocation>
        <location evidence="1">Cell outer membrane</location>
    </subcellularLocation>
</comment>
<dbReference type="AlphaFoldDB" id="A0A382JQF6"/>
<evidence type="ECO:0000256" key="4">
    <source>
        <dbReference type="ARBA" id="ARBA00022692"/>
    </source>
</evidence>
<protein>
    <recommendedName>
        <fullName evidence="8">Transporter</fullName>
    </recommendedName>
</protein>
<dbReference type="Pfam" id="PF02321">
    <property type="entry name" value="OEP"/>
    <property type="match status" value="1"/>
</dbReference>
<dbReference type="GO" id="GO:0015562">
    <property type="term" value="F:efflux transmembrane transporter activity"/>
    <property type="evidence" value="ECO:0007669"/>
    <property type="project" value="InterPro"/>
</dbReference>
<keyword evidence="5" id="KW-0472">Membrane</keyword>
<evidence type="ECO:0000313" key="7">
    <source>
        <dbReference type="EMBL" id="SVC13905.1"/>
    </source>
</evidence>
<evidence type="ECO:0000256" key="5">
    <source>
        <dbReference type="ARBA" id="ARBA00023136"/>
    </source>
</evidence>
<dbReference type="PANTHER" id="PTHR30026:SF20">
    <property type="entry name" value="OUTER MEMBRANE PROTEIN TOLC"/>
    <property type="match status" value="1"/>
</dbReference>